<feature type="region of interest" description="Disordered" evidence="1">
    <location>
        <begin position="1"/>
        <end position="49"/>
    </location>
</feature>
<dbReference type="KEGG" id="dca:Desca_2332"/>
<organism evidence="2 3">
    <name type="scientific">Desulfotomaculum nigrificans (strain DSM 14880 / VKM B-2319 / CO-1-SRB)</name>
    <name type="common">Desulfotomaculum carboxydivorans</name>
    <dbReference type="NCBI Taxonomy" id="868595"/>
    <lineage>
        <taxon>Bacteria</taxon>
        <taxon>Bacillati</taxon>
        <taxon>Bacillota</taxon>
        <taxon>Clostridia</taxon>
        <taxon>Eubacteriales</taxon>
        <taxon>Desulfotomaculaceae</taxon>
        <taxon>Desulfotomaculum</taxon>
    </lineage>
</organism>
<dbReference type="EMBL" id="CP002736">
    <property type="protein sequence ID" value="AEF95167.1"/>
    <property type="molecule type" value="Genomic_DNA"/>
</dbReference>
<feature type="compositionally biased region" description="Basic and acidic residues" evidence="1">
    <location>
        <begin position="13"/>
        <end position="22"/>
    </location>
</feature>
<evidence type="ECO:0000313" key="3">
    <source>
        <dbReference type="Proteomes" id="UP000009226"/>
    </source>
</evidence>
<reference evidence="2 3" key="1">
    <citation type="submission" date="2011-05" db="EMBL/GenBank/DDBJ databases">
        <title>Complete sequence of Desulfotomaculum carboxydivorans CO-1-SRB.</title>
        <authorList>
            <consortium name="US DOE Joint Genome Institute"/>
            <person name="Lucas S."/>
            <person name="Han J."/>
            <person name="Lapidus A."/>
            <person name="Cheng J.-F."/>
            <person name="Goodwin L."/>
            <person name="Pitluck S."/>
            <person name="Peters L."/>
            <person name="Mikhailova N."/>
            <person name="Lu M."/>
            <person name="Han C."/>
            <person name="Tapia R."/>
            <person name="Land M."/>
            <person name="Hauser L."/>
            <person name="Kyrpides N."/>
            <person name="Ivanova N."/>
            <person name="Pagani I."/>
            <person name="Stams A."/>
            <person name="Plugge C."/>
            <person name="Muyzer G."/>
            <person name="Kuever J."/>
            <person name="Parshina S."/>
            <person name="Ivanova A."/>
            <person name="Nazina T."/>
            <person name="Woyke T."/>
        </authorList>
    </citation>
    <scope>NUCLEOTIDE SEQUENCE [LARGE SCALE GENOMIC DNA]</scope>
    <source>
        <strain evidence="3">DSM 14880 / VKM B-2319 / CO-1-SRB</strain>
    </source>
</reference>
<name>F6B3D6_DESCC</name>
<evidence type="ECO:0000313" key="2">
    <source>
        <dbReference type="EMBL" id="AEF95167.1"/>
    </source>
</evidence>
<dbReference type="AlphaFoldDB" id="F6B3D6"/>
<keyword evidence="3" id="KW-1185">Reference proteome</keyword>
<gene>
    <name evidence="2" type="ordered locus">Desca_2332</name>
</gene>
<proteinExistence type="predicted"/>
<dbReference type="HOGENOM" id="CLU_3134851_0_0_9"/>
<accession>F6B3D6</accession>
<sequence>MRQLPNANKSGLTRKEDVDKIRGTQFFENPNKGPAKKDSNRNDINDPLK</sequence>
<feature type="compositionally biased region" description="Basic and acidic residues" evidence="1">
    <location>
        <begin position="35"/>
        <end position="49"/>
    </location>
</feature>
<protein>
    <submittedName>
        <fullName evidence="2">Uncharacterized protein</fullName>
    </submittedName>
</protein>
<dbReference type="Proteomes" id="UP000009226">
    <property type="component" value="Chromosome"/>
</dbReference>
<evidence type="ECO:0000256" key="1">
    <source>
        <dbReference type="SAM" id="MobiDB-lite"/>
    </source>
</evidence>
<feature type="compositionally biased region" description="Polar residues" evidence="1">
    <location>
        <begin position="1"/>
        <end position="11"/>
    </location>
</feature>
<dbReference type="RefSeq" id="WP_003540051.1">
    <property type="nucleotide sequence ID" value="NC_015565.1"/>
</dbReference>
<dbReference type="STRING" id="868595.Desca_2332"/>